<dbReference type="GeneID" id="66061515"/>
<evidence type="ECO:0000256" key="1">
    <source>
        <dbReference type="SAM" id="MobiDB-lite"/>
    </source>
</evidence>
<dbReference type="RefSeq" id="XP_042994169.1">
    <property type="nucleotide sequence ID" value="XM_043138235.1"/>
</dbReference>
<organism evidence="2 3">
    <name type="scientific">Ustilaginoidea virens</name>
    <name type="common">Rice false smut fungus</name>
    <name type="synonym">Villosiclava virens</name>
    <dbReference type="NCBI Taxonomy" id="1159556"/>
    <lineage>
        <taxon>Eukaryota</taxon>
        <taxon>Fungi</taxon>
        <taxon>Dikarya</taxon>
        <taxon>Ascomycota</taxon>
        <taxon>Pezizomycotina</taxon>
        <taxon>Sordariomycetes</taxon>
        <taxon>Hypocreomycetidae</taxon>
        <taxon>Hypocreales</taxon>
        <taxon>Clavicipitaceae</taxon>
        <taxon>Ustilaginoidea</taxon>
    </lineage>
</organism>
<dbReference type="Proteomes" id="UP000027002">
    <property type="component" value="Chromosome 1"/>
</dbReference>
<sequence>MSPLRGRAEAIPSTALAGLHEARSLLDETVFGTPSTRVVDVLQTLGPWKRRQPLSTFKPATPDLSSVFRASSDPSSQSAAARRLPRKRQRSPVTKYIASKPPTPRCSKTEQPAESRNVGHLMAAELLHL</sequence>
<protein>
    <submittedName>
        <fullName evidence="2">Uncharacterized protein</fullName>
    </submittedName>
</protein>
<keyword evidence="3" id="KW-1185">Reference proteome</keyword>
<evidence type="ECO:0000313" key="2">
    <source>
        <dbReference type="EMBL" id="QUC16496.1"/>
    </source>
</evidence>
<accession>A0A8E5HJB5</accession>
<dbReference type="KEGG" id="uvi:66061515"/>
<reference evidence="2" key="1">
    <citation type="submission" date="2020-03" db="EMBL/GenBank/DDBJ databases">
        <title>A mixture of massive structural variations and highly conserved coding sequences in Ustilaginoidea virens genome.</title>
        <authorList>
            <person name="Zhang K."/>
            <person name="Zhao Z."/>
            <person name="Zhang Z."/>
            <person name="Li Y."/>
            <person name="Hsiang T."/>
            <person name="Sun W."/>
        </authorList>
    </citation>
    <scope>NUCLEOTIDE SEQUENCE</scope>
    <source>
        <strain evidence="2">UV-8b</strain>
    </source>
</reference>
<dbReference type="AlphaFoldDB" id="A0A8E5HJB5"/>
<gene>
    <name evidence="2" type="ORF">UV8b_00737</name>
</gene>
<feature type="compositionally biased region" description="Low complexity" evidence="1">
    <location>
        <begin position="69"/>
        <end position="82"/>
    </location>
</feature>
<name>A0A8E5HJB5_USTVR</name>
<dbReference type="EMBL" id="CP072753">
    <property type="protein sequence ID" value="QUC16496.1"/>
    <property type="molecule type" value="Genomic_DNA"/>
</dbReference>
<proteinExistence type="predicted"/>
<evidence type="ECO:0000313" key="3">
    <source>
        <dbReference type="Proteomes" id="UP000027002"/>
    </source>
</evidence>
<feature type="region of interest" description="Disordered" evidence="1">
    <location>
        <begin position="53"/>
        <end position="117"/>
    </location>
</feature>